<sequence>MRLDLKADMKGGGILDLGA</sequence>
<proteinExistence type="predicted"/>
<evidence type="ECO:0000313" key="1">
    <source>
        <dbReference type="EMBL" id="GFH25875.1"/>
    </source>
</evidence>
<dbReference type="EMBL" id="BLLF01002942">
    <property type="protein sequence ID" value="GFH25875.1"/>
    <property type="molecule type" value="Genomic_DNA"/>
</dbReference>
<keyword evidence="2" id="KW-1185">Reference proteome</keyword>
<gene>
    <name evidence="1" type="ORF">HaLaN_23914</name>
</gene>
<organism evidence="1 2">
    <name type="scientific">Haematococcus lacustris</name>
    <name type="common">Green alga</name>
    <name type="synonym">Haematococcus pluvialis</name>
    <dbReference type="NCBI Taxonomy" id="44745"/>
    <lineage>
        <taxon>Eukaryota</taxon>
        <taxon>Viridiplantae</taxon>
        <taxon>Chlorophyta</taxon>
        <taxon>core chlorophytes</taxon>
        <taxon>Chlorophyceae</taxon>
        <taxon>CS clade</taxon>
        <taxon>Chlamydomonadales</taxon>
        <taxon>Haematococcaceae</taxon>
        <taxon>Haematococcus</taxon>
    </lineage>
</organism>
<accession>A0A699ZVC6</accession>
<protein>
    <submittedName>
        <fullName evidence="1">Uncharacterized protein</fullName>
    </submittedName>
</protein>
<reference evidence="1 2" key="1">
    <citation type="submission" date="2020-02" db="EMBL/GenBank/DDBJ databases">
        <title>Draft genome sequence of Haematococcus lacustris strain NIES-144.</title>
        <authorList>
            <person name="Morimoto D."/>
            <person name="Nakagawa S."/>
            <person name="Yoshida T."/>
            <person name="Sawayama S."/>
        </authorList>
    </citation>
    <scope>NUCLEOTIDE SEQUENCE [LARGE SCALE GENOMIC DNA]</scope>
    <source>
        <strain evidence="1 2">NIES-144</strain>
    </source>
</reference>
<evidence type="ECO:0000313" key="2">
    <source>
        <dbReference type="Proteomes" id="UP000485058"/>
    </source>
</evidence>
<name>A0A699ZVC6_HAELA</name>
<dbReference type="AlphaFoldDB" id="A0A699ZVC6"/>
<comment type="caution">
    <text evidence="1">The sequence shown here is derived from an EMBL/GenBank/DDBJ whole genome shotgun (WGS) entry which is preliminary data.</text>
</comment>
<dbReference type="Proteomes" id="UP000485058">
    <property type="component" value="Unassembled WGS sequence"/>
</dbReference>